<evidence type="ECO:0000256" key="2">
    <source>
        <dbReference type="SAM" id="Phobius"/>
    </source>
</evidence>
<dbReference type="SUPFAM" id="SSF52833">
    <property type="entry name" value="Thioredoxin-like"/>
    <property type="match status" value="1"/>
</dbReference>
<dbReference type="STRING" id="1619308.B5808_14980"/>
<sequence length="341" mass="34791">MASAKTRAAEREALEGLPKKERQALQREFARLHREEEARRRRRTRVVVRSSLVVVGVAVLAITGVVVYNSIRATFTGPLNMLSDGLLFSGDGSATTAARTAAIPPGGQPTASSTDTSKVLAVREYVDYGSADTATFETTNGASLQSYVTPGYATLEIHPVALDGDGSDSSYSARAANAMACTANYAPDSGLAVHNALIKAQSTLPDGGLSNDDLVTLVQGAGVTDDKVASCIRGNEFDDWVKDATDRARASIPDSDVTSLSTAPLIVVDSTAYTGALDDANAFTEFIAKVFGEATGADTGSGSGTDGGTGTDDGTGTDGTGTGTDDGTGTGTGTDGTTPAG</sequence>
<dbReference type="InterPro" id="IPR012336">
    <property type="entry name" value="Thioredoxin-like_fold"/>
</dbReference>
<reference evidence="4 5" key="1">
    <citation type="submission" date="2017-04" db="EMBL/GenBank/DDBJ databases">
        <authorList>
            <person name="Afonso C.L."/>
            <person name="Miller P.J."/>
            <person name="Scott M.A."/>
            <person name="Spackman E."/>
            <person name="Goraichik I."/>
            <person name="Dimitrov K.M."/>
            <person name="Suarez D.L."/>
            <person name="Swayne D.E."/>
        </authorList>
    </citation>
    <scope>NUCLEOTIDE SEQUENCE [LARGE SCALE GENOMIC DNA]</scope>
    <source>
        <strain evidence="5">XA(T)</strain>
    </source>
</reference>
<feature type="transmembrane region" description="Helical" evidence="2">
    <location>
        <begin position="46"/>
        <end position="68"/>
    </location>
</feature>
<evidence type="ECO:0000313" key="4">
    <source>
        <dbReference type="EMBL" id="ARJ06372.1"/>
    </source>
</evidence>
<feature type="region of interest" description="Disordered" evidence="1">
    <location>
        <begin position="294"/>
        <end position="341"/>
    </location>
</feature>
<dbReference type="InterPro" id="IPR036249">
    <property type="entry name" value="Thioredoxin-like_sf"/>
</dbReference>
<keyword evidence="2" id="KW-1133">Transmembrane helix</keyword>
<dbReference type="AlphaFoldDB" id="A0A1X9LPJ4"/>
<protein>
    <recommendedName>
        <fullName evidence="3">Thioredoxin-like fold domain-containing protein</fullName>
    </recommendedName>
</protein>
<name>A0A1X9LPJ4_9MICO</name>
<keyword evidence="5" id="KW-1185">Reference proteome</keyword>
<evidence type="ECO:0000313" key="5">
    <source>
        <dbReference type="Proteomes" id="UP000192775"/>
    </source>
</evidence>
<evidence type="ECO:0000256" key="1">
    <source>
        <dbReference type="SAM" id="MobiDB-lite"/>
    </source>
</evidence>
<dbReference type="EMBL" id="CP020715">
    <property type="protein sequence ID" value="ARJ06372.1"/>
    <property type="molecule type" value="Genomic_DNA"/>
</dbReference>
<keyword evidence="2" id="KW-0472">Membrane</keyword>
<gene>
    <name evidence="4" type="ORF">B5808_14980</name>
</gene>
<evidence type="ECO:0000259" key="3">
    <source>
        <dbReference type="Pfam" id="PF13462"/>
    </source>
</evidence>
<dbReference type="RefSeq" id="WP_085020510.1">
    <property type="nucleotide sequence ID" value="NZ_BMHD01000001.1"/>
</dbReference>
<organism evidence="4 5">
    <name type="scientific">Cnuibacter physcomitrellae</name>
    <dbReference type="NCBI Taxonomy" id="1619308"/>
    <lineage>
        <taxon>Bacteria</taxon>
        <taxon>Bacillati</taxon>
        <taxon>Actinomycetota</taxon>
        <taxon>Actinomycetes</taxon>
        <taxon>Micrococcales</taxon>
        <taxon>Microbacteriaceae</taxon>
        <taxon>Cnuibacter</taxon>
    </lineage>
</organism>
<dbReference type="Pfam" id="PF13462">
    <property type="entry name" value="Thioredoxin_4"/>
    <property type="match status" value="1"/>
</dbReference>
<keyword evidence="2" id="KW-0812">Transmembrane</keyword>
<proteinExistence type="predicted"/>
<feature type="domain" description="Thioredoxin-like fold" evidence="3">
    <location>
        <begin position="122"/>
        <end position="251"/>
    </location>
</feature>
<accession>A0A1X9LPJ4</accession>
<dbReference type="Gene3D" id="3.40.30.10">
    <property type="entry name" value="Glutaredoxin"/>
    <property type="match status" value="1"/>
</dbReference>
<dbReference type="Proteomes" id="UP000192775">
    <property type="component" value="Chromosome"/>
</dbReference>
<dbReference type="KEGG" id="cphy:B5808_14980"/>
<feature type="compositionally biased region" description="Gly residues" evidence="1">
    <location>
        <begin position="299"/>
        <end position="334"/>
    </location>
</feature>